<keyword evidence="4" id="KW-1185">Reference proteome</keyword>
<proteinExistence type="predicted"/>
<accession>A0ABV9E0M2</accession>
<evidence type="ECO:0000259" key="2">
    <source>
        <dbReference type="Pfam" id="PF13628"/>
    </source>
</evidence>
<evidence type="ECO:0000256" key="1">
    <source>
        <dbReference type="SAM" id="Phobius"/>
    </source>
</evidence>
<protein>
    <submittedName>
        <fullName evidence="3">DUF4142 domain-containing protein</fullName>
    </submittedName>
</protein>
<reference evidence="4" key="1">
    <citation type="journal article" date="2019" name="Int. J. Syst. Evol. Microbiol.">
        <title>The Global Catalogue of Microorganisms (GCM) 10K type strain sequencing project: providing services to taxonomists for standard genome sequencing and annotation.</title>
        <authorList>
            <consortium name="The Broad Institute Genomics Platform"/>
            <consortium name="The Broad Institute Genome Sequencing Center for Infectious Disease"/>
            <person name="Wu L."/>
            <person name="Ma J."/>
        </authorList>
    </citation>
    <scope>NUCLEOTIDE SEQUENCE [LARGE SCALE GENOMIC DNA]</scope>
    <source>
        <strain evidence="4">XZYJ18</strain>
    </source>
</reference>
<keyword evidence="1" id="KW-0812">Transmembrane</keyword>
<comment type="caution">
    <text evidence="3">The sequence shown here is derived from an EMBL/GenBank/DDBJ whole genome shotgun (WGS) entry which is preliminary data.</text>
</comment>
<dbReference type="EMBL" id="JBHSFQ010000016">
    <property type="protein sequence ID" value="MFC4563588.1"/>
    <property type="molecule type" value="Genomic_DNA"/>
</dbReference>
<name>A0ABV9E0M2_9ACTN</name>
<evidence type="ECO:0000313" key="3">
    <source>
        <dbReference type="EMBL" id="MFC4563588.1"/>
    </source>
</evidence>
<dbReference type="Pfam" id="PF13628">
    <property type="entry name" value="DUF4142"/>
    <property type="match status" value="1"/>
</dbReference>
<organism evidence="3 4">
    <name type="scientific">Nocardiopsis mangrovi</name>
    <dbReference type="NCBI Taxonomy" id="1179818"/>
    <lineage>
        <taxon>Bacteria</taxon>
        <taxon>Bacillati</taxon>
        <taxon>Actinomycetota</taxon>
        <taxon>Actinomycetes</taxon>
        <taxon>Streptosporangiales</taxon>
        <taxon>Nocardiopsidaceae</taxon>
        <taxon>Nocardiopsis</taxon>
    </lineage>
</organism>
<keyword evidence="1" id="KW-1133">Transmembrane helix</keyword>
<dbReference type="InterPro" id="IPR025419">
    <property type="entry name" value="DUF4142"/>
</dbReference>
<feature type="transmembrane region" description="Helical" evidence="1">
    <location>
        <begin position="12"/>
        <end position="32"/>
    </location>
</feature>
<sequence length="212" mass="23365">MRKLQIRSLKYIEFAGVVAFLIVSSLTIFMVVPNGATSVAGVFWQDWKSTEFGPLGPADVDALIKVRQAGLWEIPVGQQAADRAASDDVKDVGALLAADHIKLDEQVRGVAEQLDVVLPSLPNPQQQVWMDELSGLSGEEFDRVFVNRLRAAHGSVYEALAEVRAGTRNELVRSFIQSGLLVVMRHITHLESTGLVEYEKLPEPLPPERRPA</sequence>
<keyword evidence="1" id="KW-0472">Membrane</keyword>
<gene>
    <name evidence="3" type="ORF">ACFO4E_17105</name>
</gene>
<evidence type="ECO:0000313" key="4">
    <source>
        <dbReference type="Proteomes" id="UP001595923"/>
    </source>
</evidence>
<dbReference type="Proteomes" id="UP001595923">
    <property type="component" value="Unassembled WGS sequence"/>
</dbReference>
<dbReference type="PANTHER" id="PTHR38593:SF1">
    <property type="entry name" value="BLR2558 PROTEIN"/>
    <property type="match status" value="1"/>
</dbReference>
<dbReference type="RefSeq" id="WP_378576023.1">
    <property type="nucleotide sequence ID" value="NZ_JBHSFQ010000016.1"/>
</dbReference>
<feature type="domain" description="DUF4142" evidence="2">
    <location>
        <begin position="59"/>
        <end position="191"/>
    </location>
</feature>
<dbReference type="PANTHER" id="PTHR38593">
    <property type="entry name" value="BLR2558 PROTEIN"/>
    <property type="match status" value="1"/>
</dbReference>